<comment type="similarity">
    <text evidence="2">Belongs to the VKOR family.</text>
</comment>
<evidence type="ECO:0000313" key="13">
    <source>
        <dbReference type="Proteomes" id="UP000179258"/>
    </source>
</evidence>
<dbReference type="AlphaFoldDB" id="A0A1G2R6D7"/>
<keyword evidence="5 10" id="KW-1133">Transmembrane helix</keyword>
<evidence type="ECO:0000256" key="5">
    <source>
        <dbReference type="ARBA" id="ARBA00022989"/>
    </source>
</evidence>
<protein>
    <recommendedName>
        <fullName evidence="11">Vitamin K epoxide reductase domain-containing protein</fullName>
    </recommendedName>
</protein>
<evidence type="ECO:0000256" key="6">
    <source>
        <dbReference type="ARBA" id="ARBA00023002"/>
    </source>
</evidence>
<keyword evidence="4" id="KW-0874">Quinone</keyword>
<dbReference type="InterPro" id="IPR038354">
    <property type="entry name" value="VKOR_sf"/>
</dbReference>
<dbReference type="GO" id="GO:0016491">
    <property type="term" value="F:oxidoreductase activity"/>
    <property type="evidence" value="ECO:0007669"/>
    <property type="project" value="UniProtKB-KW"/>
</dbReference>
<name>A0A1G2R6D7_9BACT</name>
<dbReference type="PANTHER" id="PTHR34573">
    <property type="entry name" value="VKC DOMAIN-CONTAINING PROTEIN"/>
    <property type="match status" value="1"/>
</dbReference>
<organism evidence="12 13">
    <name type="scientific">Candidatus Wildermuthbacteria bacterium RIFCSPHIGHO2_02_FULL_47_17</name>
    <dbReference type="NCBI Taxonomy" id="1802452"/>
    <lineage>
        <taxon>Bacteria</taxon>
        <taxon>Candidatus Wildermuthiibacteriota</taxon>
    </lineage>
</organism>
<keyword evidence="9" id="KW-0676">Redox-active center</keyword>
<keyword evidence="6" id="KW-0560">Oxidoreductase</keyword>
<dbReference type="InterPro" id="IPR012932">
    <property type="entry name" value="VKOR"/>
</dbReference>
<accession>A0A1G2R6D7</accession>
<keyword evidence="7 10" id="KW-0472">Membrane</keyword>
<evidence type="ECO:0000256" key="3">
    <source>
        <dbReference type="ARBA" id="ARBA00022692"/>
    </source>
</evidence>
<reference evidence="12 13" key="1">
    <citation type="journal article" date="2016" name="Nat. Commun.">
        <title>Thousands of microbial genomes shed light on interconnected biogeochemical processes in an aquifer system.</title>
        <authorList>
            <person name="Anantharaman K."/>
            <person name="Brown C.T."/>
            <person name="Hug L.A."/>
            <person name="Sharon I."/>
            <person name="Castelle C.J."/>
            <person name="Probst A.J."/>
            <person name="Thomas B.C."/>
            <person name="Singh A."/>
            <person name="Wilkins M.J."/>
            <person name="Karaoz U."/>
            <person name="Brodie E.L."/>
            <person name="Williams K.H."/>
            <person name="Hubbard S.S."/>
            <person name="Banfield J.F."/>
        </authorList>
    </citation>
    <scope>NUCLEOTIDE SEQUENCE [LARGE SCALE GENOMIC DNA]</scope>
</reference>
<comment type="subcellular location">
    <subcellularLocation>
        <location evidence="1">Membrane</location>
        <topology evidence="1">Multi-pass membrane protein</topology>
    </subcellularLocation>
</comment>
<evidence type="ECO:0000256" key="1">
    <source>
        <dbReference type="ARBA" id="ARBA00004141"/>
    </source>
</evidence>
<feature type="domain" description="Vitamin K epoxide reductase" evidence="11">
    <location>
        <begin position="2"/>
        <end position="138"/>
    </location>
</feature>
<dbReference type="GO" id="GO:0016020">
    <property type="term" value="C:membrane"/>
    <property type="evidence" value="ECO:0007669"/>
    <property type="project" value="UniProtKB-SubCell"/>
</dbReference>
<keyword evidence="8" id="KW-1015">Disulfide bond</keyword>
<dbReference type="EMBL" id="MHTX01000017">
    <property type="protein sequence ID" value="OHA68406.1"/>
    <property type="molecule type" value="Genomic_DNA"/>
</dbReference>
<feature type="transmembrane region" description="Helical" evidence="10">
    <location>
        <begin position="89"/>
        <end position="110"/>
    </location>
</feature>
<dbReference type="Pfam" id="PF07884">
    <property type="entry name" value="VKOR"/>
    <property type="match status" value="1"/>
</dbReference>
<evidence type="ECO:0000313" key="12">
    <source>
        <dbReference type="EMBL" id="OHA68406.1"/>
    </source>
</evidence>
<evidence type="ECO:0000256" key="7">
    <source>
        <dbReference type="ARBA" id="ARBA00023136"/>
    </source>
</evidence>
<dbReference type="CDD" id="cd12916">
    <property type="entry name" value="VKOR_1"/>
    <property type="match status" value="1"/>
</dbReference>
<evidence type="ECO:0000256" key="10">
    <source>
        <dbReference type="SAM" id="Phobius"/>
    </source>
</evidence>
<evidence type="ECO:0000256" key="4">
    <source>
        <dbReference type="ARBA" id="ARBA00022719"/>
    </source>
</evidence>
<dbReference type="PANTHER" id="PTHR34573:SF1">
    <property type="entry name" value="VITAMIN K EPOXIDE REDUCTASE DOMAIN-CONTAINING PROTEIN"/>
    <property type="match status" value="1"/>
</dbReference>
<evidence type="ECO:0000256" key="8">
    <source>
        <dbReference type="ARBA" id="ARBA00023157"/>
    </source>
</evidence>
<comment type="caution">
    <text evidence="12">The sequence shown here is derived from an EMBL/GenBank/DDBJ whole genome shotgun (WGS) entry which is preliminary data.</text>
</comment>
<dbReference type="Gene3D" id="1.20.1440.130">
    <property type="entry name" value="VKOR domain"/>
    <property type="match status" value="1"/>
</dbReference>
<evidence type="ECO:0000256" key="9">
    <source>
        <dbReference type="ARBA" id="ARBA00023284"/>
    </source>
</evidence>
<feature type="transmembrane region" description="Helical" evidence="10">
    <location>
        <begin position="116"/>
        <end position="141"/>
    </location>
</feature>
<dbReference type="Proteomes" id="UP000179258">
    <property type="component" value="Unassembled WGS sequence"/>
</dbReference>
<evidence type="ECO:0000259" key="11">
    <source>
        <dbReference type="SMART" id="SM00756"/>
    </source>
</evidence>
<gene>
    <name evidence="12" type="ORF">A3D59_04545</name>
</gene>
<evidence type="ECO:0000256" key="2">
    <source>
        <dbReference type="ARBA" id="ARBA00006214"/>
    </source>
</evidence>
<dbReference type="GO" id="GO:0048038">
    <property type="term" value="F:quinone binding"/>
    <property type="evidence" value="ECO:0007669"/>
    <property type="project" value="UniProtKB-KW"/>
</dbReference>
<dbReference type="SMART" id="SM00756">
    <property type="entry name" value="VKc"/>
    <property type="match status" value="1"/>
</dbReference>
<dbReference type="InterPro" id="IPR044698">
    <property type="entry name" value="VKOR/LTO1"/>
</dbReference>
<sequence length="142" mass="15760">MTPHALLFTIAAIGISETSYLIQKRRAGVRPVCVIGEDCAKVLESKYNSLLGIPNDVLGFLFYAAVIVLNGSLVIDGALVRPWLQVIEIFLKIVILGGMGMSLSLFYLQWRVIKAWCFWCLMSAITTFLMGFIVLITNLAIF</sequence>
<feature type="transmembrane region" description="Helical" evidence="10">
    <location>
        <begin position="60"/>
        <end position="80"/>
    </location>
</feature>
<keyword evidence="3 10" id="KW-0812">Transmembrane</keyword>
<proteinExistence type="inferred from homology"/>